<dbReference type="InterPro" id="IPR005101">
    <property type="entry name" value="Cryptochr/Photolyase_FAD-bd"/>
</dbReference>
<dbReference type="EMBL" id="JACTVA010000046">
    <property type="protein sequence ID" value="MBC9209128.1"/>
    <property type="molecule type" value="Genomic_DNA"/>
</dbReference>
<dbReference type="Gene3D" id="1.25.40.80">
    <property type="match status" value="1"/>
</dbReference>
<evidence type="ECO:0000256" key="4">
    <source>
        <dbReference type="ARBA" id="ARBA00022827"/>
    </source>
</evidence>
<keyword evidence="4 6" id="KW-0274">FAD</keyword>
<protein>
    <submittedName>
        <fullName evidence="8">Deoxyribodipyrimidine photo-lyase</fullName>
    </submittedName>
</protein>
<name>A0ABR7RS07_9PROT</name>
<evidence type="ECO:0000259" key="7">
    <source>
        <dbReference type="PROSITE" id="PS51645"/>
    </source>
</evidence>
<dbReference type="PANTHER" id="PTHR11455:SF9">
    <property type="entry name" value="CRYPTOCHROME CIRCADIAN CLOCK 5 ISOFORM X1"/>
    <property type="match status" value="1"/>
</dbReference>
<dbReference type="InterPro" id="IPR018394">
    <property type="entry name" value="DNA_photolyase_1_CS_C"/>
</dbReference>
<dbReference type="InterPro" id="IPR006050">
    <property type="entry name" value="DNA_photolyase_N"/>
</dbReference>
<feature type="domain" description="Photolyase/cryptochrome alpha/beta" evidence="7">
    <location>
        <begin position="6"/>
        <end position="133"/>
    </location>
</feature>
<dbReference type="Gene3D" id="3.40.50.620">
    <property type="entry name" value="HUPs"/>
    <property type="match status" value="1"/>
</dbReference>
<dbReference type="Pfam" id="PF03441">
    <property type="entry name" value="FAD_binding_7"/>
    <property type="match status" value="1"/>
</dbReference>
<dbReference type="Gene3D" id="1.10.579.10">
    <property type="entry name" value="DNA Cyclobutane Dipyrimidine Photolyase, subunit A, domain 3"/>
    <property type="match status" value="1"/>
</dbReference>
<proteinExistence type="inferred from homology"/>
<dbReference type="SUPFAM" id="SSF48173">
    <property type="entry name" value="Cryptochrome/photolyase FAD-binding domain"/>
    <property type="match status" value="1"/>
</dbReference>
<comment type="cofactor">
    <cofactor evidence="2">
        <name>FAD</name>
        <dbReference type="ChEBI" id="CHEBI:57692"/>
    </cofactor>
</comment>
<dbReference type="SUPFAM" id="SSF52425">
    <property type="entry name" value="Cryptochrome/photolyase, N-terminal domain"/>
    <property type="match status" value="1"/>
</dbReference>
<comment type="cofactor">
    <cofactor evidence="1">
        <name>(6R)-5,10-methylene-5,6,7,8-tetrahydrofolate</name>
        <dbReference type="ChEBI" id="CHEBI:15636"/>
    </cofactor>
</comment>
<dbReference type="Proteomes" id="UP000626026">
    <property type="component" value="Unassembled WGS sequence"/>
</dbReference>
<evidence type="ECO:0000256" key="5">
    <source>
        <dbReference type="ARBA" id="ARBA00022991"/>
    </source>
</evidence>
<organism evidence="8 9">
    <name type="scientific">Teichococcus aerophilus</name>
    <dbReference type="NCBI Taxonomy" id="1224513"/>
    <lineage>
        <taxon>Bacteria</taxon>
        <taxon>Pseudomonadati</taxon>
        <taxon>Pseudomonadota</taxon>
        <taxon>Alphaproteobacteria</taxon>
        <taxon>Acetobacterales</taxon>
        <taxon>Roseomonadaceae</taxon>
        <taxon>Roseomonas</taxon>
    </lineage>
</organism>
<dbReference type="PANTHER" id="PTHR11455">
    <property type="entry name" value="CRYPTOCHROME"/>
    <property type="match status" value="1"/>
</dbReference>
<comment type="caution">
    <text evidence="8">The sequence shown here is derived from an EMBL/GenBank/DDBJ whole genome shotgun (WGS) entry which is preliminary data.</text>
</comment>
<dbReference type="InterPro" id="IPR002081">
    <property type="entry name" value="Cryptochrome/DNA_photolyase_1"/>
</dbReference>
<dbReference type="InterPro" id="IPR036155">
    <property type="entry name" value="Crypto/Photolyase_N_sf"/>
</dbReference>
<evidence type="ECO:0000256" key="1">
    <source>
        <dbReference type="ARBA" id="ARBA00001932"/>
    </source>
</evidence>
<gene>
    <name evidence="8" type="ORF">IBL26_19955</name>
</gene>
<evidence type="ECO:0000256" key="6">
    <source>
        <dbReference type="RuleBase" id="RU004182"/>
    </source>
</evidence>
<evidence type="ECO:0000313" key="8">
    <source>
        <dbReference type="EMBL" id="MBC9209128.1"/>
    </source>
</evidence>
<keyword evidence="5 6" id="KW-0157">Chromophore</keyword>
<sequence length="490" mass="54150">MSASPSPAILWFRNDLRLADNPALHAASEGEVLPVYVLDDAAAGRWAAGGAGRWWLHYSLEALAAALKEKGAELLLLRGEAATLIPQLAQKIGASAVHACSLIAPWARERDAAIAKAMEQAGGELVLHNPFLTTPEAIRTGQGKPYSVYTPFANAVMKLGDPPPAIPAPKRLDGVKPPVKGETLAQLGLLPSKPVPDWAAAFNEMWEPGEAGAHRQLDRFLEDALADYPAGRNRPGEDGSSRLSPHLHWGEVSPRQVWHAVRQRKAPATATDTYLKEIVWREFSHSILWHQPELPDKPLHAEYGHFPYRRDPKAQKAWQQGRTGYPIVDAGMRQLWQHGWMHNRVRMIVASVFIKHLLQPWQDGEAWFWDTLVDADLGNNSFNWQWVAGCGADASPFFRVFNPVLQGEKFDADGAYVRTFVPELAKLPDRWLHRPWEAPADVLRGAGVTLGRDYPEPIIDHATGRARALEALATMKAQAAKGMPAEAERG</sequence>
<accession>A0ABR7RS07</accession>
<dbReference type="PROSITE" id="PS00394">
    <property type="entry name" value="DNA_PHOTOLYASES_1_1"/>
    <property type="match status" value="1"/>
</dbReference>
<dbReference type="RefSeq" id="WP_187786272.1">
    <property type="nucleotide sequence ID" value="NZ_JACTVA010000046.1"/>
</dbReference>
<reference evidence="8 9" key="1">
    <citation type="journal article" date="2013" name="Int. J. Syst. Evol. Microbiol.">
        <title>Roseomonas aerophila sp. nov., isolated from air.</title>
        <authorList>
            <person name="Kim S.J."/>
            <person name="Weon H.Y."/>
            <person name="Ahn J.H."/>
            <person name="Hong S.B."/>
            <person name="Seok S.J."/>
            <person name="Whang K.S."/>
            <person name="Kwon S.W."/>
        </authorList>
    </citation>
    <scope>NUCLEOTIDE SEQUENCE [LARGE SCALE GENOMIC DNA]</scope>
    <source>
        <strain evidence="8 9">NBRC 108923</strain>
    </source>
</reference>
<comment type="similarity">
    <text evidence="6">Belongs to the DNA photolyase family.</text>
</comment>
<keyword evidence="3 6" id="KW-0285">Flavoprotein</keyword>
<dbReference type="PROSITE" id="PS51645">
    <property type="entry name" value="PHR_CRY_ALPHA_BETA"/>
    <property type="match status" value="1"/>
</dbReference>
<dbReference type="InterPro" id="IPR014729">
    <property type="entry name" value="Rossmann-like_a/b/a_fold"/>
</dbReference>
<dbReference type="Pfam" id="PF00875">
    <property type="entry name" value="DNA_photolyase"/>
    <property type="match status" value="1"/>
</dbReference>
<evidence type="ECO:0000256" key="3">
    <source>
        <dbReference type="ARBA" id="ARBA00022630"/>
    </source>
</evidence>
<evidence type="ECO:0000256" key="2">
    <source>
        <dbReference type="ARBA" id="ARBA00001974"/>
    </source>
</evidence>
<dbReference type="InterPro" id="IPR036134">
    <property type="entry name" value="Crypto/Photolyase_FAD-like_sf"/>
</dbReference>
<keyword evidence="9" id="KW-1185">Reference proteome</keyword>
<evidence type="ECO:0000313" key="9">
    <source>
        <dbReference type="Proteomes" id="UP000626026"/>
    </source>
</evidence>
<dbReference type="PRINTS" id="PR00147">
    <property type="entry name" value="DNAPHOTLYASE"/>
</dbReference>